<dbReference type="RefSeq" id="WP_075358110.1">
    <property type="nucleotide sequence ID" value="NZ_MSRG01000023.1"/>
</dbReference>
<dbReference type="InterPro" id="IPR005545">
    <property type="entry name" value="YCII"/>
</dbReference>
<dbReference type="EMBL" id="NBTZ01000106">
    <property type="protein sequence ID" value="OTP70651.1"/>
    <property type="molecule type" value="Genomic_DNA"/>
</dbReference>
<protein>
    <recommendedName>
        <fullName evidence="2">YCII-related domain-containing protein</fullName>
    </recommendedName>
</protein>
<proteinExistence type="inferred from homology"/>
<dbReference type="SUPFAM" id="SSF54909">
    <property type="entry name" value="Dimeric alpha+beta barrel"/>
    <property type="match status" value="1"/>
</dbReference>
<comment type="caution">
    <text evidence="3">The sequence shown here is derived from an EMBL/GenBank/DDBJ whole genome shotgun (WGS) entry which is preliminary data.</text>
</comment>
<dbReference type="AlphaFoldDB" id="A0A242MH74"/>
<comment type="similarity">
    <text evidence="1">Belongs to the YciI family.</text>
</comment>
<dbReference type="Gene3D" id="3.30.70.1060">
    <property type="entry name" value="Dimeric alpha+beta barrel"/>
    <property type="match status" value="1"/>
</dbReference>
<sequence length="108" mass="12243">MPIYIVQMEHPDGDRWNQHVLEHALYLKDLIAQGRLLASGPLKATPLRAGFLIMRAENREEVEAMVKGDPFSREDLICGLTIEEWDPLFGMLVDQSSKQPPPELASLF</sequence>
<dbReference type="Proteomes" id="UP000195221">
    <property type="component" value="Unassembled WGS sequence"/>
</dbReference>
<evidence type="ECO:0000313" key="3">
    <source>
        <dbReference type="EMBL" id="OTP70651.1"/>
    </source>
</evidence>
<feature type="domain" description="YCII-related" evidence="2">
    <location>
        <begin position="8"/>
        <end position="85"/>
    </location>
</feature>
<dbReference type="PANTHER" id="PTHR37828:SF1">
    <property type="entry name" value="YCII-RELATED DOMAIN-CONTAINING PROTEIN"/>
    <property type="match status" value="1"/>
</dbReference>
<name>A0A242MH74_CABSO</name>
<evidence type="ECO:0000313" key="4">
    <source>
        <dbReference type="Proteomes" id="UP000195221"/>
    </source>
</evidence>
<dbReference type="Pfam" id="PF03795">
    <property type="entry name" value="YCII"/>
    <property type="match status" value="1"/>
</dbReference>
<organism evidence="3 4">
    <name type="scientific">Caballeronia sordidicola</name>
    <name type="common">Burkholderia sordidicola</name>
    <dbReference type="NCBI Taxonomy" id="196367"/>
    <lineage>
        <taxon>Bacteria</taxon>
        <taxon>Pseudomonadati</taxon>
        <taxon>Pseudomonadota</taxon>
        <taxon>Betaproteobacteria</taxon>
        <taxon>Burkholderiales</taxon>
        <taxon>Burkholderiaceae</taxon>
        <taxon>Caballeronia</taxon>
    </lineage>
</organism>
<gene>
    <name evidence="3" type="ORF">PAMC26577_26715</name>
</gene>
<dbReference type="InterPro" id="IPR011008">
    <property type="entry name" value="Dimeric_a/b-barrel"/>
</dbReference>
<dbReference type="PANTHER" id="PTHR37828">
    <property type="entry name" value="GSR2449 PROTEIN"/>
    <property type="match status" value="1"/>
</dbReference>
<evidence type="ECO:0000256" key="1">
    <source>
        <dbReference type="ARBA" id="ARBA00007689"/>
    </source>
</evidence>
<evidence type="ECO:0000259" key="2">
    <source>
        <dbReference type="Pfam" id="PF03795"/>
    </source>
</evidence>
<accession>A0A242MH74</accession>
<reference evidence="3 4" key="1">
    <citation type="submission" date="2017-03" db="EMBL/GenBank/DDBJ databases">
        <title>Genome analysis of strain PAMC 26577.</title>
        <authorList>
            <person name="Oh H.-M."/>
            <person name="Yang J.-A."/>
        </authorList>
    </citation>
    <scope>NUCLEOTIDE SEQUENCE [LARGE SCALE GENOMIC DNA]</scope>
    <source>
        <strain evidence="3 4">PAMC 26577</strain>
    </source>
</reference>